<reference evidence="6 7" key="1">
    <citation type="submission" date="2019-07" db="EMBL/GenBank/DDBJ databases">
        <title>Draft Genome Sequences of Bacteroides pyogenes Strains Isolated from the Uterus Holstein Dairy Cows with Metritis.</title>
        <authorList>
            <person name="Cunha F."/>
            <person name="Galvao K.N."/>
            <person name="Jeon S.J."/>
            <person name="Jeong K.C."/>
        </authorList>
    </citation>
    <scope>NUCLEOTIDE SEQUENCE [LARGE SCALE GENOMIC DNA]</scope>
    <source>
        <strain evidence="6 7">KG-31</strain>
    </source>
</reference>
<sequence>MTIQQLEYILAVDRFRHFARAAEHCRVTQPTLSAMIQKLEEELGVKLFDRTVQPVCPTAVGEKVIRQARVVLSQAAQVKEIISEEKQTVSGTFRLGVLPTIAPYLLPRFFPQLIEKYPELDIRVTEMKTHDILQALHAGELDAAIVASRSDDRMLREETLFYEQFYAYVSHGEALFKKELIRTADVTGERLWLLDEGHCFRDQLVKFCRMEAVKVSQMAYRLGSMETFMRMVESGKGITFIPELAFLQLTDEQRELVRQFAIPRPTREIVLVTDKDFIRVSLLAVLKEEILAAVPKEMLSLQSAQYLL</sequence>
<dbReference type="AlphaFoldDB" id="A0A5D3EAS7"/>
<evidence type="ECO:0000256" key="2">
    <source>
        <dbReference type="ARBA" id="ARBA00023015"/>
    </source>
</evidence>
<evidence type="ECO:0000313" key="6">
    <source>
        <dbReference type="EMBL" id="TYK33052.1"/>
    </source>
</evidence>
<keyword evidence="4" id="KW-0804">Transcription</keyword>
<keyword evidence="3" id="KW-0238">DNA-binding</keyword>
<evidence type="ECO:0000256" key="3">
    <source>
        <dbReference type="ARBA" id="ARBA00023125"/>
    </source>
</evidence>
<dbReference type="Gene3D" id="3.40.190.10">
    <property type="entry name" value="Periplasmic binding protein-like II"/>
    <property type="match status" value="2"/>
</dbReference>
<dbReference type="RefSeq" id="WP_148730574.1">
    <property type="nucleotide sequence ID" value="NZ_DAIMPP010000104.1"/>
</dbReference>
<dbReference type="FunFam" id="1.10.10.10:FF:000001">
    <property type="entry name" value="LysR family transcriptional regulator"/>
    <property type="match status" value="1"/>
</dbReference>
<feature type="domain" description="HTH lysR-type" evidence="5">
    <location>
        <begin position="1"/>
        <end position="58"/>
    </location>
</feature>
<dbReference type="InterPro" id="IPR005119">
    <property type="entry name" value="LysR_subst-bd"/>
</dbReference>
<keyword evidence="2" id="KW-0805">Transcription regulation</keyword>
<dbReference type="GO" id="GO:0005829">
    <property type="term" value="C:cytosol"/>
    <property type="evidence" value="ECO:0007669"/>
    <property type="project" value="TreeGrafter"/>
</dbReference>
<dbReference type="GO" id="GO:0003700">
    <property type="term" value="F:DNA-binding transcription factor activity"/>
    <property type="evidence" value="ECO:0007669"/>
    <property type="project" value="InterPro"/>
</dbReference>
<comment type="caution">
    <text evidence="6">The sequence shown here is derived from an EMBL/GenBank/DDBJ whole genome shotgun (WGS) entry which is preliminary data.</text>
</comment>
<dbReference type="Pfam" id="PF00126">
    <property type="entry name" value="HTH_1"/>
    <property type="match status" value="1"/>
</dbReference>
<dbReference type="CDD" id="cd08411">
    <property type="entry name" value="PBP2_OxyR"/>
    <property type="match status" value="1"/>
</dbReference>
<dbReference type="PANTHER" id="PTHR30419">
    <property type="entry name" value="HTH-TYPE TRANSCRIPTIONAL REGULATOR YBHD"/>
    <property type="match status" value="1"/>
</dbReference>
<evidence type="ECO:0000256" key="1">
    <source>
        <dbReference type="ARBA" id="ARBA00009437"/>
    </source>
</evidence>
<proteinExistence type="inferred from homology"/>
<gene>
    <name evidence="6" type="ORF">FNJ60_09390</name>
</gene>
<dbReference type="PROSITE" id="PS50931">
    <property type="entry name" value="HTH_LYSR"/>
    <property type="match status" value="1"/>
</dbReference>
<protein>
    <submittedName>
        <fullName evidence="6">Hydrogen peroxide-inducible genes activator</fullName>
    </submittedName>
</protein>
<dbReference type="InterPro" id="IPR050950">
    <property type="entry name" value="HTH-type_LysR_regulators"/>
</dbReference>
<name>A0A5D3EAS7_9BACE</name>
<dbReference type="InterPro" id="IPR000847">
    <property type="entry name" value="LysR_HTH_N"/>
</dbReference>
<dbReference type="InterPro" id="IPR036388">
    <property type="entry name" value="WH-like_DNA-bd_sf"/>
</dbReference>
<dbReference type="EMBL" id="VKLW01000020">
    <property type="protein sequence ID" value="TYK33052.1"/>
    <property type="molecule type" value="Genomic_DNA"/>
</dbReference>
<dbReference type="Pfam" id="PF03466">
    <property type="entry name" value="LysR_substrate"/>
    <property type="match status" value="1"/>
</dbReference>
<dbReference type="Proteomes" id="UP000324383">
    <property type="component" value="Unassembled WGS sequence"/>
</dbReference>
<dbReference type="SUPFAM" id="SSF46785">
    <property type="entry name" value="Winged helix' DNA-binding domain"/>
    <property type="match status" value="1"/>
</dbReference>
<dbReference type="InterPro" id="IPR036390">
    <property type="entry name" value="WH_DNA-bd_sf"/>
</dbReference>
<dbReference type="Gene3D" id="1.10.10.10">
    <property type="entry name" value="Winged helix-like DNA-binding domain superfamily/Winged helix DNA-binding domain"/>
    <property type="match status" value="1"/>
</dbReference>
<evidence type="ECO:0000313" key="7">
    <source>
        <dbReference type="Proteomes" id="UP000324383"/>
    </source>
</evidence>
<dbReference type="PRINTS" id="PR00039">
    <property type="entry name" value="HTHLYSR"/>
</dbReference>
<dbReference type="SUPFAM" id="SSF53850">
    <property type="entry name" value="Periplasmic binding protein-like II"/>
    <property type="match status" value="1"/>
</dbReference>
<keyword evidence="7" id="KW-1185">Reference proteome</keyword>
<accession>A0A5D3EAS7</accession>
<evidence type="ECO:0000256" key="4">
    <source>
        <dbReference type="ARBA" id="ARBA00023163"/>
    </source>
</evidence>
<evidence type="ECO:0000259" key="5">
    <source>
        <dbReference type="PROSITE" id="PS50931"/>
    </source>
</evidence>
<organism evidence="6 7">
    <name type="scientific">Bacteroides pyogenes</name>
    <dbReference type="NCBI Taxonomy" id="310300"/>
    <lineage>
        <taxon>Bacteria</taxon>
        <taxon>Pseudomonadati</taxon>
        <taxon>Bacteroidota</taxon>
        <taxon>Bacteroidia</taxon>
        <taxon>Bacteroidales</taxon>
        <taxon>Bacteroidaceae</taxon>
        <taxon>Bacteroides</taxon>
    </lineage>
</organism>
<dbReference type="GO" id="GO:0003677">
    <property type="term" value="F:DNA binding"/>
    <property type="evidence" value="ECO:0007669"/>
    <property type="project" value="UniProtKB-KW"/>
</dbReference>
<dbReference type="PANTHER" id="PTHR30419:SF29">
    <property type="entry name" value="LYSR-FAMILY TRANSCRIPTIONAL REGULATOR"/>
    <property type="match status" value="1"/>
</dbReference>
<comment type="similarity">
    <text evidence="1">Belongs to the LysR transcriptional regulatory family.</text>
</comment>